<keyword evidence="3" id="KW-1185">Reference proteome</keyword>
<name>A0A9P4HGS6_9PLEO</name>
<dbReference type="Proteomes" id="UP000799777">
    <property type="component" value="Unassembled WGS sequence"/>
</dbReference>
<proteinExistence type="predicted"/>
<sequence>MTPPVQLHGLCSISRLSTSKASASRPPSSQRTLDGQASLSAPHSPNQISHTATPRLSKAQAFINDKIEFGEVEKLIDGISDIQSDELNELLKCANNASRAVNGHIDEGQELNNELREAHFAINNQTSAGKKWGMRGMEDDLKDTDCTQQRMPEGHRRDYCSPVKHREHERGCQKTVRDMVGAKKTVADMLGYMLVTDVRRRAAVCEAWSLHCLEYDL</sequence>
<gene>
    <name evidence="2" type="ORF">EK21DRAFT_85785</name>
</gene>
<evidence type="ECO:0000313" key="3">
    <source>
        <dbReference type="Proteomes" id="UP000799777"/>
    </source>
</evidence>
<reference evidence="2" key="1">
    <citation type="journal article" date="2020" name="Stud. Mycol.">
        <title>101 Dothideomycetes genomes: a test case for predicting lifestyles and emergence of pathogens.</title>
        <authorList>
            <person name="Haridas S."/>
            <person name="Albert R."/>
            <person name="Binder M."/>
            <person name="Bloem J."/>
            <person name="Labutti K."/>
            <person name="Salamov A."/>
            <person name="Andreopoulos B."/>
            <person name="Baker S."/>
            <person name="Barry K."/>
            <person name="Bills G."/>
            <person name="Bluhm B."/>
            <person name="Cannon C."/>
            <person name="Castanera R."/>
            <person name="Culley D."/>
            <person name="Daum C."/>
            <person name="Ezra D."/>
            <person name="Gonzalez J."/>
            <person name="Henrissat B."/>
            <person name="Kuo A."/>
            <person name="Liang C."/>
            <person name="Lipzen A."/>
            <person name="Lutzoni F."/>
            <person name="Magnuson J."/>
            <person name="Mondo S."/>
            <person name="Nolan M."/>
            <person name="Ohm R."/>
            <person name="Pangilinan J."/>
            <person name="Park H.-J."/>
            <person name="Ramirez L."/>
            <person name="Alfaro M."/>
            <person name="Sun H."/>
            <person name="Tritt A."/>
            <person name="Yoshinaga Y."/>
            <person name="Zwiers L.-H."/>
            <person name="Turgeon B."/>
            <person name="Goodwin S."/>
            <person name="Spatafora J."/>
            <person name="Crous P."/>
            <person name="Grigoriev I."/>
        </authorList>
    </citation>
    <scope>NUCLEOTIDE SEQUENCE</scope>
    <source>
        <strain evidence="2">CBS 110217</strain>
    </source>
</reference>
<comment type="caution">
    <text evidence="2">The sequence shown here is derived from an EMBL/GenBank/DDBJ whole genome shotgun (WGS) entry which is preliminary data.</text>
</comment>
<evidence type="ECO:0000313" key="2">
    <source>
        <dbReference type="EMBL" id="KAF2033979.1"/>
    </source>
</evidence>
<accession>A0A9P4HGS6</accession>
<feature type="region of interest" description="Disordered" evidence="1">
    <location>
        <begin position="16"/>
        <end position="53"/>
    </location>
</feature>
<dbReference type="AlphaFoldDB" id="A0A9P4HGS6"/>
<organism evidence="2 3">
    <name type="scientific">Setomelanomma holmii</name>
    <dbReference type="NCBI Taxonomy" id="210430"/>
    <lineage>
        <taxon>Eukaryota</taxon>
        <taxon>Fungi</taxon>
        <taxon>Dikarya</taxon>
        <taxon>Ascomycota</taxon>
        <taxon>Pezizomycotina</taxon>
        <taxon>Dothideomycetes</taxon>
        <taxon>Pleosporomycetidae</taxon>
        <taxon>Pleosporales</taxon>
        <taxon>Pleosporineae</taxon>
        <taxon>Phaeosphaeriaceae</taxon>
        <taxon>Setomelanomma</taxon>
    </lineage>
</organism>
<evidence type="ECO:0000256" key="1">
    <source>
        <dbReference type="SAM" id="MobiDB-lite"/>
    </source>
</evidence>
<dbReference type="EMBL" id="ML978163">
    <property type="protein sequence ID" value="KAF2033979.1"/>
    <property type="molecule type" value="Genomic_DNA"/>
</dbReference>
<protein>
    <submittedName>
        <fullName evidence="2">Uncharacterized protein</fullName>
    </submittedName>
</protein>